<organism evidence="3 4">
    <name type="scientific">Parabacteroides faecalis</name>
    <dbReference type="NCBI Taxonomy" id="2924040"/>
    <lineage>
        <taxon>Bacteria</taxon>
        <taxon>Pseudomonadati</taxon>
        <taxon>Bacteroidota</taxon>
        <taxon>Bacteroidia</taxon>
        <taxon>Bacteroidales</taxon>
        <taxon>Tannerellaceae</taxon>
        <taxon>Parabacteroides</taxon>
    </lineage>
</organism>
<feature type="signal peptide" evidence="1">
    <location>
        <begin position="1"/>
        <end position="21"/>
    </location>
</feature>
<keyword evidence="4" id="KW-1185">Reference proteome</keyword>
<protein>
    <recommendedName>
        <fullName evidence="2">Glycoside hydrolase family 38 N-terminal domain-containing protein</fullName>
    </recommendedName>
</protein>
<dbReference type="Proteomes" id="UP001165444">
    <property type="component" value="Unassembled WGS sequence"/>
</dbReference>
<dbReference type="InterPro" id="IPR000602">
    <property type="entry name" value="Glyco_hydro_38_N"/>
</dbReference>
<evidence type="ECO:0000256" key="1">
    <source>
        <dbReference type="SAM" id="SignalP"/>
    </source>
</evidence>
<accession>A0ABT0C4D0</accession>
<dbReference type="InterPro" id="IPR011330">
    <property type="entry name" value="Glyco_hydro/deAcase_b/a-brl"/>
</dbReference>
<dbReference type="SUPFAM" id="SSF88713">
    <property type="entry name" value="Glycoside hydrolase/deacetylase"/>
    <property type="match status" value="1"/>
</dbReference>
<dbReference type="InterPro" id="IPR027291">
    <property type="entry name" value="Glyco_hydro_38_N_sf"/>
</dbReference>
<dbReference type="RefSeq" id="WP_243326299.1">
    <property type="nucleotide sequence ID" value="NZ_JAKZMM010000045.1"/>
</dbReference>
<name>A0ABT0C4D0_9BACT</name>
<gene>
    <name evidence="3" type="ORF">MUN53_14820</name>
</gene>
<comment type="caution">
    <text evidence="3">The sequence shown here is derived from an EMBL/GenBank/DDBJ whole genome shotgun (WGS) entry which is preliminary data.</text>
</comment>
<evidence type="ECO:0000259" key="2">
    <source>
        <dbReference type="Pfam" id="PF01074"/>
    </source>
</evidence>
<keyword evidence="1" id="KW-0732">Signal</keyword>
<sequence>MKRIILWAFLGIWAISSHSFAQIRPTSVTCEVEPLYGYRTDGQPGRVVSVYLKGSDLKGELRIDVASKGGKEKNRYQLDATDSTKVEVLLPAGVPTRESSSVTLTIHGDNQKYKKQLTVPPMRHWTVYLYNHAHVDIGYTNTHRNVEALHKNNVLEGMKLGNETKDHVDGARFVWNPEVSWPVERLWHDQPEVRDELVSALKDGRIALDASYLNLNTSICLDEELFHVFKFSREMQRLSGQPMDVFQQFDIPGITWGLIPVMAQEGVKYIISWPNSDRAGNAHLDLDGKPFWWLPLPILQNTILIAVNQPLADFCFVTQNQRGTKTGQNHGKIKSRTLRPKYPLWNTSVSFAKVQICPLKNEGKSLFLSFTTHFPTIVPQMWLLQTVLTSNSMTCENRVLNFVLHSDGHFQKRELAIEPNICHPYCPIFGFVIV</sequence>
<dbReference type="Gene3D" id="3.20.110.10">
    <property type="entry name" value="Glycoside hydrolase 38, N terminal domain"/>
    <property type="match status" value="1"/>
</dbReference>
<proteinExistence type="predicted"/>
<evidence type="ECO:0000313" key="3">
    <source>
        <dbReference type="EMBL" id="MCJ2381863.1"/>
    </source>
</evidence>
<dbReference type="Pfam" id="PF01074">
    <property type="entry name" value="Glyco_hydro_38N"/>
    <property type="match status" value="1"/>
</dbReference>
<feature type="chain" id="PRO_5046427608" description="Glycoside hydrolase family 38 N-terminal domain-containing protein" evidence="1">
    <location>
        <begin position="22"/>
        <end position="434"/>
    </location>
</feature>
<reference evidence="3 4" key="1">
    <citation type="submission" date="2022-03" db="EMBL/GenBank/DDBJ databases">
        <title>Parabacteroides sp. nov. isolated from swine feces.</title>
        <authorList>
            <person name="Bak J.E."/>
        </authorList>
    </citation>
    <scope>NUCLEOTIDE SEQUENCE [LARGE SCALE GENOMIC DNA]</scope>
    <source>
        <strain evidence="3 4">AGMB00274</strain>
    </source>
</reference>
<feature type="domain" description="Glycoside hydrolase family 38 N-terminal" evidence="2">
    <location>
        <begin position="126"/>
        <end position="271"/>
    </location>
</feature>
<dbReference type="EMBL" id="JAKZMM010000045">
    <property type="protein sequence ID" value="MCJ2381863.1"/>
    <property type="molecule type" value="Genomic_DNA"/>
</dbReference>
<evidence type="ECO:0000313" key="4">
    <source>
        <dbReference type="Proteomes" id="UP001165444"/>
    </source>
</evidence>